<sequence length="287" mass="31988">MRLTKICRALLRPPASLDLNSEMHFEKEPRLRTTVHYLSDESKPNFGSDESNDEEEPLIRANKAKTNSGSAPSQDASLAPTPTSSWRNAGAKKNILSNIQPDNKSIKSENSELSVEADIDTPPISTNARSGHKANYLGCPRAPKKYPLPNRNSKDNITLRPIRPRRIERSRAVSKKYFIRQCNSRSPHVRVGLAHEGFRKRQKNHVCCMDGSPVKAQRAAMLPAHSLARPPTDSSDNSVYILGALLKFQNLLVKSKAPKPFHFTAHIVIVHCVGLVEICRVDAMMLD</sequence>
<protein>
    <submittedName>
        <fullName evidence="2">Uncharacterized protein</fullName>
    </submittedName>
</protein>
<accession>A0A4C1VWF3</accession>
<comment type="caution">
    <text evidence="2">The sequence shown here is derived from an EMBL/GenBank/DDBJ whole genome shotgun (WGS) entry which is preliminary data.</text>
</comment>
<proteinExistence type="predicted"/>
<keyword evidence="3" id="KW-1185">Reference proteome</keyword>
<feature type="region of interest" description="Disordered" evidence="1">
    <location>
        <begin position="63"/>
        <end position="156"/>
    </location>
</feature>
<feature type="compositionally biased region" description="Polar residues" evidence="1">
    <location>
        <begin position="64"/>
        <end position="87"/>
    </location>
</feature>
<dbReference type="Proteomes" id="UP000299102">
    <property type="component" value="Unassembled WGS sequence"/>
</dbReference>
<organism evidence="2 3">
    <name type="scientific">Eumeta variegata</name>
    <name type="common">Bagworm moth</name>
    <name type="synonym">Eumeta japonica</name>
    <dbReference type="NCBI Taxonomy" id="151549"/>
    <lineage>
        <taxon>Eukaryota</taxon>
        <taxon>Metazoa</taxon>
        <taxon>Ecdysozoa</taxon>
        <taxon>Arthropoda</taxon>
        <taxon>Hexapoda</taxon>
        <taxon>Insecta</taxon>
        <taxon>Pterygota</taxon>
        <taxon>Neoptera</taxon>
        <taxon>Endopterygota</taxon>
        <taxon>Lepidoptera</taxon>
        <taxon>Glossata</taxon>
        <taxon>Ditrysia</taxon>
        <taxon>Tineoidea</taxon>
        <taxon>Psychidae</taxon>
        <taxon>Oiketicinae</taxon>
        <taxon>Eumeta</taxon>
    </lineage>
</organism>
<name>A0A4C1VWF3_EUMVA</name>
<evidence type="ECO:0000256" key="1">
    <source>
        <dbReference type="SAM" id="MobiDB-lite"/>
    </source>
</evidence>
<evidence type="ECO:0000313" key="2">
    <source>
        <dbReference type="EMBL" id="GBP42155.1"/>
    </source>
</evidence>
<reference evidence="2 3" key="1">
    <citation type="journal article" date="2019" name="Commun. Biol.">
        <title>The bagworm genome reveals a unique fibroin gene that provides high tensile strength.</title>
        <authorList>
            <person name="Kono N."/>
            <person name="Nakamura H."/>
            <person name="Ohtoshi R."/>
            <person name="Tomita M."/>
            <person name="Numata K."/>
            <person name="Arakawa K."/>
        </authorList>
    </citation>
    <scope>NUCLEOTIDE SEQUENCE [LARGE SCALE GENOMIC DNA]</scope>
</reference>
<evidence type="ECO:0000313" key="3">
    <source>
        <dbReference type="Proteomes" id="UP000299102"/>
    </source>
</evidence>
<dbReference type="AlphaFoldDB" id="A0A4C1VWF3"/>
<gene>
    <name evidence="2" type="ORF">EVAR_25780_1</name>
</gene>
<dbReference type="EMBL" id="BGZK01000413">
    <property type="protein sequence ID" value="GBP42155.1"/>
    <property type="molecule type" value="Genomic_DNA"/>
</dbReference>